<evidence type="ECO:0000259" key="3">
    <source>
        <dbReference type="PROSITE" id="PS51269"/>
    </source>
</evidence>
<feature type="domain" description="COMM" evidence="3">
    <location>
        <begin position="123"/>
        <end position="192"/>
    </location>
</feature>
<evidence type="ECO:0000313" key="5">
    <source>
        <dbReference type="EMBL" id="VFU01853.1"/>
    </source>
</evidence>
<sequence>MTLGSAVEAQVQEAAAALPTPLLTELFTLATHQLAKEDAPSPSLSTLANATTDQACAIKEAYTAICIFVAELAKQNMSKESSRRWLVELGFAEESISVLGDILDRTIPQVRALESVSGLELDQIVDVSWRLDHCIRSTTYGNIREPLYFVVLVTRSRATGLLSPKQFTCTIAQLEELVYKLQEALLQIEKVTAAFGEDDPLV</sequence>
<evidence type="ECO:0000256" key="1">
    <source>
        <dbReference type="ARBA" id="ARBA00016548"/>
    </source>
</evidence>
<dbReference type="InterPro" id="IPR037355">
    <property type="entry name" value="COMMD3"/>
</dbReference>
<name>A0A485LSM9_9STRA</name>
<dbReference type="PROSITE" id="PS51269">
    <property type="entry name" value="COMM"/>
    <property type="match status" value="1"/>
</dbReference>
<dbReference type="Pfam" id="PF07258">
    <property type="entry name" value="COMM_domain"/>
    <property type="match status" value="1"/>
</dbReference>
<reference evidence="4" key="2">
    <citation type="submission" date="2019-06" db="EMBL/GenBank/DDBJ databases">
        <title>Genomics analysis of Aphanomyces spp. identifies a new class of oomycete effector associated with host adaptation.</title>
        <authorList>
            <person name="Gaulin E."/>
        </authorList>
    </citation>
    <scope>NUCLEOTIDE SEQUENCE</scope>
    <source>
        <strain evidence="4">CBS 578.67</strain>
    </source>
</reference>
<reference evidence="5 6" key="1">
    <citation type="submission" date="2019-03" db="EMBL/GenBank/DDBJ databases">
        <authorList>
            <person name="Gaulin E."/>
            <person name="Dumas B."/>
        </authorList>
    </citation>
    <scope>NUCLEOTIDE SEQUENCE [LARGE SCALE GENOMIC DNA]</scope>
    <source>
        <strain evidence="5">CBS 568.67</strain>
    </source>
</reference>
<protein>
    <recommendedName>
        <fullName evidence="1">COMM domain-containing protein 3</fullName>
    </recommendedName>
</protein>
<dbReference type="EMBL" id="VJMH01007503">
    <property type="protein sequence ID" value="KAF0682667.1"/>
    <property type="molecule type" value="Genomic_DNA"/>
</dbReference>
<dbReference type="OrthoDB" id="1917519at2759"/>
<organism evidence="5 6">
    <name type="scientific">Aphanomyces stellatus</name>
    <dbReference type="NCBI Taxonomy" id="120398"/>
    <lineage>
        <taxon>Eukaryota</taxon>
        <taxon>Sar</taxon>
        <taxon>Stramenopiles</taxon>
        <taxon>Oomycota</taxon>
        <taxon>Saprolegniomycetes</taxon>
        <taxon>Saprolegniales</taxon>
        <taxon>Verrucalvaceae</taxon>
        <taxon>Aphanomyces</taxon>
    </lineage>
</organism>
<dbReference type="GO" id="GO:0006814">
    <property type="term" value="P:sodium ion transport"/>
    <property type="evidence" value="ECO:0007669"/>
    <property type="project" value="InterPro"/>
</dbReference>
<evidence type="ECO:0000313" key="4">
    <source>
        <dbReference type="EMBL" id="KAF0682667.1"/>
    </source>
</evidence>
<dbReference type="PANTHER" id="PTHR31159:SF1">
    <property type="entry name" value="COMM DOMAIN-CONTAINING PROTEIN 3"/>
    <property type="match status" value="1"/>
</dbReference>
<dbReference type="PANTHER" id="PTHR31159">
    <property type="entry name" value="COMM DOMAIN-CONTAINING PROTEIN 3"/>
    <property type="match status" value="1"/>
</dbReference>
<proteinExistence type="inferred from homology"/>
<evidence type="ECO:0000256" key="2">
    <source>
        <dbReference type="ARBA" id="ARBA00093469"/>
    </source>
</evidence>
<dbReference type="Proteomes" id="UP000332933">
    <property type="component" value="Unassembled WGS sequence"/>
</dbReference>
<keyword evidence="6" id="KW-1185">Reference proteome</keyword>
<gene>
    <name evidence="5" type="primary">Aste57867_25226</name>
    <name evidence="4" type="ORF">As57867_025148</name>
    <name evidence="5" type="ORF">ASTE57867_25226</name>
</gene>
<evidence type="ECO:0000313" key="6">
    <source>
        <dbReference type="Proteomes" id="UP000332933"/>
    </source>
</evidence>
<accession>A0A485LSM9</accession>
<dbReference type="AlphaFoldDB" id="A0A485LSM9"/>
<dbReference type="InterPro" id="IPR017920">
    <property type="entry name" value="COMM"/>
</dbReference>
<dbReference type="EMBL" id="CAADRA010007529">
    <property type="protein sequence ID" value="VFU01853.1"/>
    <property type="molecule type" value="Genomic_DNA"/>
</dbReference>
<comment type="similarity">
    <text evidence="2">Belongs to the COMM domain-containing protein 3 family.</text>
</comment>